<reference evidence="7" key="1">
    <citation type="journal article" date="2014" name="Front. Microbiol.">
        <title>High frequency of phylogenetically diverse reductive dehalogenase-homologous genes in deep subseafloor sedimentary metagenomes.</title>
        <authorList>
            <person name="Kawai M."/>
            <person name="Futagami T."/>
            <person name="Toyoda A."/>
            <person name="Takaki Y."/>
            <person name="Nishi S."/>
            <person name="Hori S."/>
            <person name="Arai W."/>
            <person name="Tsubouchi T."/>
            <person name="Morono Y."/>
            <person name="Uchiyama I."/>
            <person name="Ito T."/>
            <person name="Fujiyama A."/>
            <person name="Inagaki F."/>
            <person name="Takami H."/>
        </authorList>
    </citation>
    <scope>NUCLEOTIDE SEQUENCE</scope>
    <source>
        <strain evidence="7">Expedition CK06-06</strain>
    </source>
</reference>
<dbReference type="GO" id="GO:0006304">
    <property type="term" value="P:DNA modification"/>
    <property type="evidence" value="ECO:0007669"/>
    <property type="project" value="InterPro"/>
</dbReference>
<keyword evidence="3" id="KW-0808">Transferase</keyword>
<proteinExistence type="predicted"/>
<comment type="catalytic activity">
    <reaction evidence="5">
        <text>a 2'-deoxyadenosine in DNA + S-adenosyl-L-methionine = an N(6)-methyl-2'-deoxyadenosine in DNA + S-adenosyl-L-homocysteine + H(+)</text>
        <dbReference type="Rhea" id="RHEA:15197"/>
        <dbReference type="Rhea" id="RHEA-COMP:12418"/>
        <dbReference type="Rhea" id="RHEA-COMP:12419"/>
        <dbReference type="ChEBI" id="CHEBI:15378"/>
        <dbReference type="ChEBI" id="CHEBI:57856"/>
        <dbReference type="ChEBI" id="CHEBI:59789"/>
        <dbReference type="ChEBI" id="CHEBI:90615"/>
        <dbReference type="ChEBI" id="CHEBI:90616"/>
        <dbReference type="EC" id="2.1.1.72"/>
    </reaction>
</comment>
<keyword evidence="4" id="KW-0949">S-adenosyl-L-methionine</keyword>
<dbReference type="EC" id="2.1.1.72" evidence="1"/>
<comment type="caution">
    <text evidence="7">The sequence shown here is derived from an EMBL/GenBank/DDBJ whole genome shotgun (WGS) entry which is preliminary data.</text>
</comment>
<evidence type="ECO:0000256" key="4">
    <source>
        <dbReference type="ARBA" id="ARBA00022691"/>
    </source>
</evidence>
<organism evidence="7">
    <name type="scientific">marine sediment metagenome</name>
    <dbReference type="NCBI Taxonomy" id="412755"/>
    <lineage>
        <taxon>unclassified sequences</taxon>
        <taxon>metagenomes</taxon>
        <taxon>ecological metagenomes</taxon>
    </lineage>
</organism>
<dbReference type="PANTHER" id="PTHR33841">
    <property type="entry name" value="DNA METHYLTRANSFERASE YEEA-RELATED"/>
    <property type="match status" value="1"/>
</dbReference>
<feature type="non-terminal residue" evidence="7">
    <location>
        <position position="135"/>
    </location>
</feature>
<evidence type="ECO:0000256" key="5">
    <source>
        <dbReference type="ARBA" id="ARBA00047942"/>
    </source>
</evidence>
<gene>
    <name evidence="7" type="ORF">S01H4_24730</name>
</gene>
<sequence>MFKEWYDDYNRQEEEKTKQSNWNRISQISNVETKILTENLFGVDLDPQAAEIASVNLMLKALKKGQKLPKILGTNIKIGNSLISGTEKKLDKYKIDSASEKVFNWVQEFPDVFENGGFNVVIGNPPYINAIQLSK</sequence>
<evidence type="ECO:0000256" key="2">
    <source>
        <dbReference type="ARBA" id="ARBA00022603"/>
    </source>
</evidence>
<name>X1C393_9ZZZZ</name>
<keyword evidence="2" id="KW-0489">Methyltransferase</keyword>
<dbReference type="GO" id="GO:0003676">
    <property type="term" value="F:nucleic acid binding"/>
    <property type="evidence" value="ECO:0007669"/>
    <property type="project" value="InterPro"/>
</dbReference>
<dbReference type="GO" id="GO:0009007">
    <property type="term" value="F:site-specific DNA-methyltransferase (adenine-specific) activity"/>
    <property type="evidence" value="ECO:0007669"/>
    <property type="project" value="UniProtKB-EC"/>
</dbReference>
<evidence type="ECO:0000259" key="6">
    <source>
        <dbReference type="Pfam" id="PF07669"/>
    </source>
</evidence>
<dbReference type="PANTHER" id="PTHR33841:SF1">
    <property type="entry name" value="DNA METHYLTRANSFERASE A"/>
    <property type="match status" value="1"/>
</dbReference>
<dbReference type="PROSITE" id="PS00092">
    <property type="entry name" value="N6_MTASE"/>
    <property type="match status" value="1"/>
</dbReference>
<dbReference type="InterPro" id="IPR050953">
    <property type="entry name" value="N4_N6_ade-DNA_methylase"/>
</dbReference>
<dbReference type="Pfam" id="PF07669">
    <property type="entry name" value="Eco57I"/>
    <property type="match status" value="1"/>
</dbReference>
<evidence type="ECO:0000256" key="1">
    <source>
        <dbReference type="ARBA" id="ARBA00011900"/>
    </source>
</evidence>
<evidence type="ECO:0000256" key="3">
    <source>
        <dbReference type="ARBA" id="ARBA00022679"/>
    </source>
</evidence>
<feature type="domain" description="Type II methyltransferase M.TaqI-like" evidence="6">
    <location>
        <begin position="38"/>
        <end position="133"/>
    </location>
</feature>
<evidence type="ECO:0000313" key="7">
    <source>
        <dbReference type="EMBL" id="GAG87837.1"/>
    </source>
</evidence>
<dbReference type="InterPro" id="IPR011639">
    <property type="entry name" value="MethylTrfase_TaqI-like_dom"/>
</dbReference>
<protein>
    <recommendedName>
        <fullName evidence="1">site-specific DNA-methyltransferase (adenine-specific)</fullName>
        <ecNumber evidence="1">2.1.1.72</ecNumber>
    </recommendedName>
</protein>
<dbReference type="GO" id="GO:0032259">
    <property type="term" value="P:methylation"/>
    <property type="evidence" value="ECO:0007669"/>
    <property type="project" value="UniProtKB-KW"/>
</dbReference>
<accession>X1C393</accession>
<dbReference type="SUPFAM" id="SSF53335">
    <property type="entry name" value="S-adenosyl-L-methionine-dependent methyltransferases"/>
    <property type="match status" value="1"/>
</dbReference>
<dbReference type="EMBL" id="BART01011661">
    <property type="protein sequence ID" value="GAG87837.1"/>
    <property type="molecule type" value="Genomic_DNA"/>
</dbReference>
<dbReference type="InterPro" id="IPR002052">
    <property type="entry name" value="DNA_methylase_N6_adenine_CS"/>
</dbReference>
<dbReference type="InterPro" id="IPR029063">
    <property type="entry name" value="SAM-dependent_MTases_sf"/>
</dbReference>
<dbReference type="AlphaFoldDB" id="X1C393"/>
<dbReference type="Gene3D" id="3.40.50.150">
    <property type="entry name" value="Vaccinia Virus protein VP39"/>
    <property type="match status" value="1"/>
</dbReference>